<evidence type="ECO:0000313" key="2">
    <source>
        <dbReference type="Proteomes" id="UP000683360"/>
    </source>
</evidence>
<evidence type="ECO:0000313" key="1">
    <source>
        <dbReference type="EMBL" id="CAG2201352.1"/>
    </source>
</evidence>
<evidence type="ECO:0008006" key="3">
    <source>
        <dbReference type="Google" id="ProtNLM"/>
    </source>
</evidence>
<comment type="caution">
    <text evidence="1">The sequence shown here is derived from an EMBL/GenBank/DDBJ whole genome shotgun (WGS) entry which is preliminary data.</text>
</comment>
<gene>
    <name evidence="1" type="ORF">MEDL_15953</name>
</gene>
<organism evidence="1 2">
    <name type="scientific">Mytilus edulis</name>
    <name type="common">Blue mussel</name>
    <dbReference type="NCBI Taxonomy" id="6550"/>
    <lineage>
        <taxon>Eukaryota</taxon>
        <taxon>Metazoa</taxon>
        <taxon>Spiralia</taxon>
        <taxon>Lophotrochozoa</taxon>
        <taxon>Mollusca</taxon>
        <taxon>Bivalvia</taxon>
        <taxon>Autobranchia</taxon>
        <taxon>Pteriomorphia</taxon>
        <taxon>Mytilida</taxon>
        <taxon>Mytiloidea</taxon>
        <taxon>Mytilidae</taxon>
        <taxon>Mytilinae</taxon>
        <taxon>Mytilus</taxon>
    </lineage>
</organism>
<reference evidence="1" key="1">
    <citation type="submission" date="2021-03" db="EMBL/GenBank/DDBJ databases">
        <authorList>
            <person name="Bekaert M."/>
        </authorList>
    </citation>
    <scope>NUCLEOTIDE SEQUENCE</scope>
</reference>
<proteinExistence type="predicted"/>
<dbReference type="AlphaFoldDB" id="A0A8S3R2K3"/>
<dbReference type="EMBL" id="CAJPWZ010000841">
    <property type="protein sequence ID" value="CAG2201352.1"/>
    <property type="molecule type" value="Genomic_DNA"/>
</dbReference>
<keyword evidence="2" id="KW-1185">Reference proteome</keyword>
<accession>A0A8S3R2K3</accession>
<dbReference type="OrthoDB" id="10422915at2759"/>
<dbReference type="Proteomes" id="UP000683360">
    <property type="component" value="Unassembled WGS sequence"/>
</dbReference>
<protein>
    <recommendedName>
        <fullName evidence="3">DZIP3-like HEPN domain-containing protein</fullName>
    </recommendedName>
</protein>
<name>A0A8S3R2K3_MYTED</name>
<sequence length="306" mass="34827">MTQKQRENFYRTSTVIVEHGKEVLVLLLEDDLSKRNLTLIDFVNINQHAIFHLCYNKHSCCQCTGGTLARRNTFSQRVLHPCQLDILFDKTGQTMTGHNFNSRVQFCCSAAKQSLTTACLDITLLRCLLINFVPSCTGAVRKDVEDLIMYRNNLHGHSQEGKISDTDYSGYKKQIESVILSIAKHCNKEQIIRQRLHDATVRPLDETISIQYQNTLLAEMRGERKTEEINGKLLLNCDEVTNVNDNMSNNILNVDLDCEVSIDEVLKVLTQAKNGKAPGIDLISTINNIHDVLEQQKKTVKERSKY</sequence>